<protein>
    <submittedName>
        <fullName evidence="7">Striatin-3</fullName>
    </submittedName>
</protein>
<keyword evidence="1 4" id="KW-0853">WD repeat</keyword>
<evidence type="ECO:0000259" key="6">
    <source>
        <dbReference type="Pfam" id="PF08232"/>
    </source>
</evidence>
<dbReference type="Proteomes" id="UP001651158">
    <property type="component" value="Unassembled WGS sequence"/>
</dbReference>
<feature type="repeat" description="WD" evidence="4">
    <location>
        <begin position="1372"/>
        <end position="1413"/>
    </location>
</feature>
<feature type="region of interest" description="Disordered" evidence="5">
    <location>
        <begin position="863"/>
        <end position="882"/>
    </location>
</feature>
<feature type="region of interest" description="Disordered" evidence="5">
    <location>
        <begin position="1280"/>
        <end position="1302"/>
    </location>
</feature>
<dbReference type="PANTHER" id="PTHR15653:SF0">
    <property type="entry name" value="CONNECTOR OF KINASE TO AP-1, ISOFORM E"/>
    <property type="match status" value="1"/>
</dbReference>
<dbReference type="Pfam" id="PF08232">
    <property type="entry name" value="Striatin"/>
    <property type="match status" value="1"/>
</dbReference>
<keyword evidence="2" id="KW-0677">Repeat</keyword>
<sequence length="1452" mass="159616">MVLLSHIKPTELRAMCDFQRVNHFPCSYELTRKDKLAQHIKRMQCLKGLRNFDIIPKTFVLPSDQITSYSPLTIYIYEEGLVRFATVRYQKGSKHYKNLCMHLTNYSINKKNRYFVHNDDADIEDFGNKWSLGALLRYLRSEGKDTAALMLRIEDIIIKAFIAVEDPINQACRLFMSSNSNCFELYGFDIIVDETFRPWLLEVNLSPSLACDTPLDFKVKSNMLSDLLNLAGIICCDPTKRCKKGAFGIPTFASPKHPTYFVPAQKYVSEESQTIPSMAIQKPLRSTCIREPDTMLPLHRIQSKISSSSKEMTLEEQQLVRRFQEETARCGGWLRIFPCGETWTQYANLLHGSSQGEVLDTPLPRWHYSMASASTRTPTVASSSAIQKAGRQVDETFLIQASATMAVSAMQRASTLRLEEVIKNLDGEATLLHPNLITPKVNVGMFTGLPSTGGNVSLASDVNEDNEEKLIVHLPPVKADDSDSVLPLHSLTTNVLSEYLMIGLGLSLQASNAKQEQANRVTACYSQTLGRLPFYHRKVGALPMCIRGVCLLAGCDHESGGPQLCGICSSKDTTIPYDAHVASTIENLLDAKHMSRLDRQGKGEVLVKSMTQYQARMTFSAYLSRIHSRFKTHILADDKKQEYSIGGYDRAEVNSSIEQKDNHAQYTIQSVLHFIQSEWTRLELQRSQWEMERAELQGERRGQENIKQDLVRRIKMLEHALKQERVRYHQLKYSVDNNTDRSVDEASKAGPDSSVENAKDYKNIMDPGRQLAHCTEQALQSNAKWRESRLKLKHFLQEVGYTDSVLAIRQSRVRQLLCATNGDVGEPESVNCLRKSSSNRNSLTLAENEEAVLRNFDFLESAAKSAEKPNPPSSGGISSLLSGFDSRTGQPKRFGRKAGVDSNLVEFLNSLSDKEGGEVEALSKLGDAVWPMGSQAPGVDGEPNNASTASNLMPFNSANQVEVDGASAAAGLGDLAGLTVANESENGNDAEQCETGGFLSTESGLGQKQSSASSTMAGSRRPWTKKFGLKGHFDSVRSIAFHPSEPYLFSGGEDGLVMLWALRRPGSPKPSANNAKNGNQMAAMLLANAPPDLDPVHIYRGHVGPVLSVSVPAVGQCASAVYSSSLDGVIRGWRLPPPDPFTGLFDLYSLSQAVNEFGPLLKRQDSPGYAVWSISVHPSLPLLASVDTSSAVSFWSLQADVLPGDDELTLPTEPILPSRTIYLSELITPSGNEAGVGRPTSVTFLSSRPNPSNATQCLVGTSTGWLTLIDVETGKVVNTVAPPTESPSGAPTTESDFNEGDLFNQQTSNVNLNSVTYPAADWGPRGIHAISMYQTFSLAITGHEDRCIRFYDITRQGGSTCGESGKFCVGTVVTHLDAVTCLTVDPHDLYVLTGSHDSSIRLWDLESRACIQEMTCHRVKNNESIHAVAMHPTIPFAASAGADALCKIYTSL</sequence>
<dbReference type="InterPro" id="IPR004344">
    <property type="entry name" value="TTL/TTLL_fam"/>
</dbReference>
<evidence type="ECO:0000256" key="4">
    <source>
        <dbReference type="PROSITE-ProRule" id="PRU00221"/>
    </source>
</evidence>
<dbReference type="InterPro" id="IPR019775">
    <property type="entry name" value="WD40_repeat_CS"/>
</dbReference>
<feature type="compositionally biased region" description="Polar residues" evidence="5">
    <location>
        <begin position="1286"/>
        <end position="1295"/>
    </location>
</feature>
<feature type="region of interest" description="Disordered" evidence="5">
    <location>
        <begin position="1000"/>
        <end position="1019"/>
    </location>
</feature>
<feature type="domain" description="Striatin N-terminal" evidence="6">
    <location>
        <begin position="667"/>
        <end position="805"/>
    </location>
</feature>
<dbReference type="EMBL" id="JAKROA010000004">
    <property type="protein sequence ID" value="KAL5107559.1"/>
    <property type="molecule type" value="Genomic_DNA"/>
</dbReference>
<keyword evidence="8" id="KW-1185">Reference proteome</keyword>
<dbReference type="PROSITE" id="PS50294">
    <property type="entry name" value="WD_REPEATS_REGION"/>
    <property type="match status" value="2"/>
</dbReference>
<evidence type="ECO:0000313" key="7">
    <source>
        <dbReference type="EMBL" id="KAL5107559.1"/>
    </source>
</evidence>
<name>A0ABR4QDJ6_9CEST</name>
<dbReference type="InterPro" id="IPR051488">
    <property type="entry name" value="WD_repeat_striatin"/>
</dbReference>
<feature type="compositionally biased region" description="Polar residues" evidence="5">
    <location>
        <begin position="1000"/>
        <end position="1017"/>
    </location>
</feature>
<dbReference type="PROSITE" id="PS51221">
    <property type="entry name" value="TTL"/>
    <property type="match status" value="1"/>
</dbReference>
<evidence type="ECO:0000256" key="2">
    <source>
        <dbReference type="ARBA" id="ARBA00022737"/>
    </source>
</evidence>
<accession>A0ABR4QDJ6</accession>
<keyword evidence="3" id="KW-0175">Coiled coil</keyword>
<proteinExistence type="predicted"/>
<dbReference type="Gene3D" id="2.130.10.10">
    <property type="entry name" value="YVTN repeat-like/Quinoprotein amine dehydrogenase"/>
    <property type="match status" value="2"/>
</dbReference>
<evidence type="ECO:0000256" key="1">
    <source>
        <dbReference type="ARBA" id="ARBA00022574"/>
    </source>
</evidence>
<feature type="compositionally biased region" description="Low complexity" evidence="5">
    <location>
        <begin position="873"/>
        <end position="882"/>
    </location>
</feature>
<dbReference type="Pfam" id="PF03133">
    <property type="entry name" value="TTL"/>
    <property type="match status" value="2"/>
</dbReference>
<dbReference type="InterPro" id="IPR015943">
    <property type="entry name" value="WD40/YVTN_repeat-like_dom_sf"/>
</dbReference>
<dbReference type="SUPFAM" id="SSF50978">
    <property type="entry name" value="WD40 repeat-like"/>
    <property type="match status" value="1"/>
</dbReference>
<dbReference type="Gene3D" id="1.20.5.300">
    <property type="match status" value="1"/>
</dbReference>
<dbReference type="Pfam" id="PF00400">
    <property type="entry name" value="WD40"/>
    <property type="match status" value="3"/>
</dbReference>
<dbReference type="SUPFAM" id="SSF56059">
    <property type="entry name" value="Glutathione synthetase ATP-binding domain-like"/>
    <property type="match status" value="1"/>
</dbReference>
<feature type="repeat" description="WD" evidence="4">
    <location>
        <begin position="1029"/>
        <end position="1063"/>
    </location>
</feature>
<dbReference type="PROSITE" id="PS00678">
    <property type="entry name" value="WD_REPEATS_1"/>
    <property type="match status" value="1"/>
</dbReference>
<dbReference type="SMART" id="SM00320">
    <property type="entry name" value="WD40"/>
    <property type="match status" value="6"/>
</dbReference>
<comment type="caution">
    <text evidence="7">The sequence shown here is derived from an EMBL/GenBank/DDBJ whole genome shotgun (WGS) entry which is preliminary data.</text>
</comment>
<reference evidence="7 8" key="1">
    <citation type="journal article" date="2022" name="Front. Cell. Infect. Microbiol.">
        <title>The Genomes of Two Strains of Taenia crassiceps the Animal Model for the Study of Human Cysticercosis.</title>
        <authorList>
            <person name="Bobes R.J."/>
            <person name="Estrada K."/>
            <person name="Rios-Valencia D.G."/>
            <person name="Calderon-Gallegos A."/>
            <person name="de la Torre P."/>
            <person name="Carrero J.C."/>
            <person name="Sanchez-Flores A."/>
            <person name="Laclette J.P."/>
        </authorList>
    </citation>
    <scope>NUCLEOTIDE SEQUENCE [LARGE SCALE GENOMIC DNA]</scope>
    <source>
        <strain evidence="7">WFUcys</strain>
    </source>
</reference>
<evidence type="ECO:0000256" key="3">
    <source>
        <dbReference type="ARBA" id="ARBA00023054"/>
    </source>
</evidence>
<dbReference type="InterPro" id="IPR001680">
    <property type="entry name" value="WD40_rpt"/>
</dbReference>
<dbReference type="InterPro" id="IPR013258">
    <property type="entry name" value="Striatin_N"/>
</dbReference>
<dbReference type="PROSITE" id="PS50082">
    <property type="entry name" value="WD_REPEATS_2"/>
    <property type="match status" value="2"/>
</dbReference>
<dbReference type="Gene3D" id="3.30.470.20">
    <property type="entry name" value="ATP-grasp fold, B domain"/>
    <property type="match status" value="1"/>
</dbReference>
<dbReference type="InterPro" id="IPR036322">
    <property type="entry name" value="WD40_repeat_dom_sf"/>
</dbReference>
<organism evidence="7 8">
    <name type="scientific">Taenia crassiceps</name>
    <dbReference type="NCBI Taxonomy" id="6207"/>
    <lineage>
        <taxon>Eukaryota</taxon>
        <taxon>Metazoa</taxon>
        <taxon>Spiralia</taxon>
        <taxon>Lophotrochozoa</taxon>
        <taxon>Platyhelminthes</taxon>
        <taxon>Cestoda</taxon>
        <taxon>Eucestoda</taxon>
        <taxon>Cyclophyllidea</taxon>
        <taxon>Taeniidae</taxon>
        <taxon>Taenia</taxon>
    </lineage>
</organism>
<evidence type="ECO:0000313" key="8">
    <source>
        <dbReference type="Proteomes" id="UP001651158"/>
    </source>
</evidence>
<dbReference type="PANTHER" id="PTHR15653">
    <property type="entry name" value="STRIATIN"/>
    <property type="match status" value="1"/>
</dbReference>
<evidence type="ECO:0000256" key="5">
    <source>
        <dbReference type="SAM" id="MobiDB-lite"/>
    </source>
</evidence>
<feature type="region of interest" description="Disordered" evidence="5">
    <location>
        <begin position="933"/>
        <end position="952"/>
    </location>
</feature>
<gene>
    <name evidence="7" type="ORF">TcWFU_003545</name>
</gene>